<gene>
    <name evidence="5" type="ORF">ACFQ14_08935</name>
</gene>
<dbReference type="Gene3D" id="2.150.10.10">
    <property type="entry name" value="Serralysin-like metalloprotease, C-terminal"/>
    <property type="match status" value="5"/>
</dbReference>
<dbReference type="Gene3D" id="2.60.40.2810">
    <property type="match status" value="2"/>
</dbReference>
<dbReference type="InterPro" id="IPR010255">
    <property type="entry name" value="Haem_peroxidase_sf"/>
</dbReference>
<evidence type="ECO:0000256" key="3">
    <source>
        <dbReference type="ARBA" id="ARBA00023180"/>
    </source>
</evidence>
<dbReference type="EMBL" id="JBHTJV010000009">
    <property type="protein sequence ID" value="MFD0916530.1"/>
    <property type="molecule type" value="Genomic_DNA"/>
</dbReference>
<dbReference type="SUPFAM" id="SSF51120">
    <property type="entry name" value="beta-Roll"/>
    <property type="match status" value="5"/>
</dbReference>
<dbReference type="Proteomes" id="UP001597101">
    <property type="component" value="Unassembled WGS sequence"/>
</dbReference>
<keyword evidence="2" id="KW-0964">Secreted</keyword>
<dbReference type="InterPro" id="IPR011049">
    <property type="entry name" value="Serralysin-like_metalloprot_C"/>
</dbReference>
<dbReference type="PROSITE" id="PS00330">
    <property type="entry name" value="HEMOLYSIN_CALCIUM"/>
    <property type="match status" value="5"/>
</dbReference>
<dbReference type="PROSITE" id="PS50268">
    <property type="entry name" value="CADHERIN_2"/>
    <property type="match status" value="1"/>
</dbReference>
<evidence type="ECO:0000259" key="4">
    <source>
        <dbReference type="PROSITE" id="PS50268"/>
    </source>
</evidence>
<dbReference type="Pfam" id="PF03098">
    <property type="entry name" value="An_peroxidase"/>
    <property type="match status" value="2"/>
</dbReference>
<dbReference type="NCBIfam" id="NF012211">
    <property type="entry name" value="tand_rpt_95"/>
    <property type="match status" value="3"/>
</dbReference>
<dbReference type="PANTHER" id="PTHR11475:SF4">
    <property type="entry name" value="CHORION PEROXIDASE"/>
    <property type="match status" value="1"/>
</dbReference>
<dbReference type="CDD" id="cd11304">
    <property type="entry name" value="Cadherin_repeat"/>
    <property type="match status" value="1"/>
</dbReference>
<dbReference type="PROSITE" id="PS50292">
    <property type="entry name" value="PEROXIDASE_3"/>
    <property type="match status" value="1"/>
</dbReference>
<comment type="subcellular location">
    <subcellularLocation>
        <location evidence="1">Secreted</location>
    </subcellularLocation>
</comment>
<accession>A0ABW3FGY4</accession>
<evidence type="ECO:0000313" key="5">
    <source>
        <dbReference type="EMBL" id="MFD0916530.1"/>
    </source>
</evidence>
<dbReference type="Pfam" id="PF17892">
    <property type="entry name" value="Cadherin_5"/>
    <property type="match status" value="3"/>
</dbReference>
<dbReference type="Gene3D" id="1.10.640.10">
    <property type="entry name" value="Haem peroxidase domain superfamily, animal type"/>
    <property type="match status" value="1"/>
</dbReference>
<dbReference type="InterPro" id="IPR019791">
    <property type="entry name" value="Haem_peroxidase_animal"/>
</dbReference>
<dbReference type="NCBIfam" id="TIGR01965">
    <property type="entry name" value="VCBS_repeat"/>
    <property type="match status" value="1"/>
</dbReference>
<dbReference type="InterPro" id="IPR002126">
    <property type="entry name" value="Cadherin-like_dom"/>
</dbReference>
<evidence type="ECO:0000313" key="6">
    <source>
        <dbReference type="Proteomes" id="UP001597101"/>
    </source>
</evidence>
<keyword evidence="6" id="KW-1185">Reference proteome</keyword>
<dbReference type="Gene3D" id="2.60.40.60">
    <property type="entry name" value="Cadherins"/>
    <property type="match status" value="2"/>
</dbReference>
<protein>
    <submittedName>
        <fullName evidence="5">Peroxidase family protein</fullName>
    </submittedName>
</protein>
<dbReference type="Pfam" id="PF00353">
    <property type="entry name" value="HemolysinCabind"/>
    <property type="match status" value="9"/>
</dbReference>
<reference evidence="6" key="1">
    <citation type="journal article" date="2019" name="Int. J. Syst. Evol. Microbiol.">
        <title>The Global Catalogue of Microorganisms (GCM) 10K type strain sequencing project: providing services to taxonomists for standard genome sequencing and annotation.</title>
        <authorList>
            <consortium name="The Broad Institute Genomics Platform"/>
            <consortium name="The Broad Institute Genome Sequencing Center for Infectious Disease"/>
            <person name="Wu L."/>
            <person name="Ma J."/>
        </authorList>
    </citation>
    <scope>NUCLEOTIDE SEQUENCE [LARGE SCALE GENOMIC DNA]</scope>
    <source>
        <strain evidence="6">CCUG 60023</strain>
    </source>
</reference>
<keyword evidence="5" id="KW-0575">Peroxidase</keyword>
<evidence type="ECO:0000256" key="1">
    <source>
        <dbReference type="ARBA" id="ARBA00004613"/>
    </source>
</evidence>
<dbReference type="PANTHER" id="PTHR11475">
    <property type="entry name" value="OXIDASE/PEROXIDASE"/>
    <property type="match status" value="1"/>
</dbReference>
<keyword evidence="5" id="KW-0560">Oxidoreductase</keyword>
<dbReference type="InterPro" id="IPR010221">
    <property type="entry name" value="VCBS_dom"/>
</dbReference>
<feature type="domain" description="Cadherin" evidence="4">
    <location>
        <begin position="1091"/>
        <end position="1189"/>
    </location>
</feature>
<keyword evidence="3" id="KW-0325">Glycoprotein</keyword>
<dbReference type="GO" id="GO:0004601">
    <property type="term" value="F:peroxidase activity"/>
    <property type="evidence" value="ECO:0007669"/>
    <property type="project" value="UniProtKB-KW"/>
</dbReference>
<evidence type="ECO:0000256" key="2">
    <source>
        <dbReference type="ARBA" id="ARBA00022525"/>
    </source>
</evidence>
<dbReference type="InterPro" id="IPR041690">
    <property type="entry name" value="Cadherin_5"/>
</dbReference>
<dbReference type="RefSeq" id="WP_377212392.1">
    <property type="nucleotide sequence ID" value="NZ_JBHTJV010000009.1"/>
</dbReference>
<dbReference type="SUPFAM" id="SSF48113">
    <property type="entry name" value="Heme-dependent peroxidases"/>
    <property type="match status" value="1"/>
</dbReference>
<sequence length="2136" mass="223499">MTGKINWFDMQFMFDNIIFGDSPPQGTDPFSLQGIRALDGANNNLLDQTIVDQHGQVVHTDTFGLLDQKFFHLSGSTSDLAYDAPAIAAPFIIDSSPRTVSNLIADVDQPTGNPLNAGDPANDVLPFNSLFTFFGQFFDHGLDFVRKGGNGTVAIEILPGDDLYVEGGLNMMFLSRASVDANGDAENSTAPFIEQSQTYGSRAETTFYLKEYENGVATGDLVGGEDGMATWADIKANALGWAVAKAIEEGGPIPTEMLLDEHVLNIPNHAMWDVATASFLPGAETGQPFLADIAHSANPADSMGASLTADIDSDVGNPQVAGEFDNELLEAHFIAGDGRVNENTALTSIHEVFHNEHSRLLSQIKDFVAQQEILTPGFAAQWDGDMYFQAAKLANEMQYQHMVFEEFGRRMSPNIDEFNSYDVNINPNISSEFADAVYRLGHSMLTDNVKATDALGAVTDNTLVDAFLNPILFSNIGGADFLKGAQQEQGAEIDEFVVDGLRNFLVGLQLDLASLNIARGRDTGIGSLNQVRSDLFAQTGEASLEEYHSWDEFGANLLNPTSLVNFIAAYSHDADITDARNGTGIYFNAVDNREEPDLDAARLLAQDKIDNDAAFMGIGGDQGFWDIDLWMGGLAEQKVPLGMLGSTFDFIFAQQMIALQDGDRFYYLARLGGTNMLDEIESQTFADMISRATGATHLNGDAFGFTDVLTELSSLQIDDLIKTPSQLLDLVHEVIGGNNNNNTIQGGAGNDTIYGEGGIDMLNGGANDDHVYGGDGDDFIYGEVGFDFLRGDAGDDQIHGGADDDAISGGDGDDLIYGDQGFDAILGNAGDDTIFGGNQDDEILGGLGNDTLYGDNGADGIDGGDGNDVIYGGNGDDRMFGGDGDNLMIGGAGADQIDGGVGGYDIASYETYRDSFVSGTVPGLTVDMLDPALSTGDARDDQFGDIEVIRGSIHNDQLLGDDVDNVLVGGQGDDDLTGRLGNDTMIGGEGDDSILGGAGIDTALFRGNFADFVLDPAVGGVTVTDMNVADGDEGSDFVANDVELLSFDDLILDLTTGQNVPLIDLSDTHTRMQNGTEVIGELEADVDLVDGTVVGGAGIQVADILIADPDGPNGVRTLAVVGRDAAAFDIVNTPGGPALFFIGGGALSAVNYDIKPMYQVTVNVTDASGTSAVNLTVNVQDVNDNASVFTSGDRVNINEVSQNMPVSIAHEVLYRPTMDDMDTTGDTIVYTLAGPDADQFTLINGELRFDGTSPNYEDPQDADGDNVYDVVIEASDGVHPTVTKALSVHVMDIMGSINGTPGEDDLVGNSGNDAIYAFESNDDVEGAGGDGADTAHYTGAISDYSFNIVDTDGTLQVIDNRPGSPDGTDLLQNVELFEFDGTPGTSPAVALFSNAPVVPNEPADLGALAEDSPVLIINSTDLVNGSFDINGDALNVTDVSVPAGKGTISFVSSSGGIDFYSYQPAADDDTDVVISYSVTDGANTTPYSAVLDLTPVNDDPVANGDTLMATENTAVTFAAIDLLGNDADIDGDTLTISSVMSVTGGTAVLNGDGSVTFTPTPAFFGVAGFVYTANDGTVDSPPATVVVNVAPVNDPPVANDDTLTATEDTPTMFAAIDLLGNDTDAEMDPLEISSVTSGAGATVMLNLDGSIAFNPEADVNGPVTFTYAAFDGTSHSAEATVTINVAAVSDGTVITGDTTNTVEEESGVVSIGDLDADDLDPEDADDVWNAAVVTQGTYGTLSINASGEWVYSLDNSNAAVNELNGGEVLQDTITVEAADGTQQIITLDINGALEVVTGTPFADGLHGSQFGDAIYGMESNDLLSGHGGHDEIYGNADDDTLHGGLGNDILDGGTGLDTMYGGLGNDIYFVDHADDVVTELAGEGADRIFVDGVASITVADNIERLTFLDGGNHVARGNAGDNRIEGNAGMDKFVIDAGGADIFSGGSGRDTFDARSSLIGLELHLEDQSLNAGAVQDDTFGSMETYVGSSTASDFMMAGDGRARFAGSGGDDMLIGGAQHDYIQGDAGNDMLFGGGLRDVLIGGTGDDDLTGGSDRDNFRFINAGFGQDTIHDYEDGLDYLRIFSAVADELSDFTITGNGTSSVLMTLNADPLNTITLNGAGGASVFIDDGDLQFY</sequence>
<organism evidence="5 6">
    <name type="scientific">Pseudahrensia aquimaris</name>
    <dbReference type="NCBI Taxonomy" id="744461"/>
    <lineage>
        <taxon>Bacteria</taxon>
        <taxon>Pseudomonadati</taxon>
        <taxon>Pseudomonadota</taxon>
        <taxon>Alphaproteobacteria</taxon>
        <taxon>Hyphomicrobiales</taxon>
        <taxon>Ahrensiaceae</taxon>
        <taxon>Pseudahrensia</taxon>
    </lineage>
</organism>
<dbReference type="InterPro" id="IPR037120">
    <property type="entry name" value="Haem_peroxidase_sf_animal"/>
</dbReference>
<proteinExistence type="predicted"/>
<dbReference type="PRINTS" id="PR00313">
    <property type="entry name" value="CABNDNGRPT"/>
</dbReference>
<dbReference type="InterPro" id="IPR018511">
    <property type="entry name" value="Hemolysin-typ_Ca-bd_CS"/>
</dbReference>
<comment type="caution">
    <text evidence="5">The sequence shown here is derived from an EMBL/GenBank/DDBJ whole genome shotgun (WGS) entry which is preliminary data.</text>
</comment>
<name>A0ABW3FGY4_9HYPH</name>
<dbReference type="InterPro" id="IPR001343">
    <property type="entry name" value="Hemolysn_Ca-bd"/>
</dbReference>